<dbReference type="AlphaFoldDB" id="A0A4Z0B1P6"/>
<name>A0A4Z0B1P6_9PSED</name>
<protein>
    <recommendedName>
        <fullName evidence="3">DUF3077 domain-containing protein</fullName>
    </recommendedName>
</protein>
<dbReference type="OrthoDB" id="7032835at2"/>
<comment type="caution">
    <text evidence="1">The sequence shown here is derived from an EMBL/GenBank/DDBJ whole genome shotgun (WGS) entry which is preliminary data.</text>
</comment>
<sequence>MKTDLLTLESPFYVHGISDVLSAAGGVPIHDSLDAATSLLESVVAGLRDLMTEQAASHQATLVWFAAESALALVYAAHASVDPETGGDV</sequence>
<proteinExistence type="predicted"/>
<gene>
    <name evidence="1" type="ORF">DYL61_16490</name>
</gene>
<dbReference type="EMBL" id="QUZT01000029">
    <property type="protein sequence ID" value="TFY92992.1"/>
    <property type="molecule type" value="Genomic_DNA"/>
</dbReference>
<dbReference type="Proteomes" id="UP000297734">
    <property type="component" value="Unassembled WGS sequence"/>
</dbReference>
<evidence type="ECO:0008006" key="3">
    <source>
        <dbReference type="Google" id="ProtNLM"/>
    </source>
</evidence>
<organism evidence="1 2">
    <name type="scientific">Pseudomonas nabeulensis</name>
    <dbReference type="NCBI Taxonomy" id="2293833"/>
    <lineage>
        <taxon>Bacteria</taxon>
        <taxon>Pseudomonadati</taxon>
        <taxon>Pseudomonadota</taxon>
        <taxon>Gammaproteobacteria</taxon>
        <taxon>Pseudomonadales</taxon>
        <taxon>Pseudomonadaceae</taxon>
        <taxon>Pseudomonas</taxon>
    </lineage>
</organism>
<accession>A0A4Z0B1P6</accession>
<dbReference type="RefSeq" id="WP_135309198.1">
    <property type="nucleotide sequence ID" value="NZ_QUZT01000029.1"/>
</dbReference>
<keyword evidence="2" id="KW-1185">Reference proteome</keyword>
<reference evidence="1 2" key="1">
    <citation type="journal article" date="2019" name="Syst. Appl. Microbiol.">
        <title>New species of pathogenic Pseudomonas isolated from citrus in Tunisia: Proposal of Pseudomonas kairouanensis sp. nov. and Pseudomonas nabeulensis sp. nov.</title>
        <authorList>
            <person name="Oueslati M."/>
            <person name="Mulet M."/>
            <person name="Gomila M."/>
            <person name="Berge O."/>
            <person name="Hajlaoui M.R."/>
            <person name="Lalucat J."/>
            <person name="Sadfi-Zouaoui N."/>
            <person name="Garcia-Valdes E."/>
        </authorList>
    </citation>
    <scope>NUCLEOTIDE SEQUENCE [LARGE SCALE GENOMIC DNA]</scope>
    <source>
        <strain evidence="1 2">E10B</strain>
    </source>
</reference>
<evidence type="ECO:0000313" key="1">
    <source>
        <dbReference type="EMBL" id="TFY92992.1"/>
    </source>
</evidence>
<evidence type="ECO:0000313" key="2">
    <source>
        <dbReference type="Proteomes" id="UP000297734"/>
    </source>
</evidence>